<sequence>MAAFVAELLFDLVRILVGDWLRRAAVAVCAWLDTKIHGRAARLVVGGLLGLAAYFLIPIFAGLLGF</sequence>
<gene>
    <name evidence="2" type="ORF">BKD09_28000</name>
</gene>
<dbReference type="RefSeq" id="WP_071914199.1">
    <property type="nucleotide sequence ID" value="NZ_CP017637.1"/>
</dbReference>
<dbReference type="AlphaFoldDB" id="A0A1L3FFU9"/>
<evidence type="ECO:0000313" key="3">
    <source>
        <dbReference type="Proteomes" id="UP000181962"/>
    </source>
</evidence>
<name>A0A1L3FFU9_BRAJP</name>
<reference evidence="2 3" key="1">
    <citation type="submission" date="2016-11" db="EMBL/GenBank/DDBJ databases">
        <title>Complete Genome Sequence of Bradyrhizobium sp. strain J5, an isolated from soybean nodule in Hokkaido.</title>
        <authorList>
            <person name="Kanehara K."/>
        </authorList>
    </citation>
    <scope>NUCLEOTIDE SEQUENCE [LARGE SCALE GENOMIC DNA]</scope>
    <source>
        <strain evidence="2 3">J5</strain>
    </source>
</reference>
<dbReference type="EMBL" id="CP017637">
    <property type="protein sequence ID" value="APG12185.1"/>
    <property type="molecule type" value="Genomic_DNA"/>
</dbReference>
<evidence type="ECO:0000313" key="2">
    <source>
        <dbReference type="EMBL" id="APG12185.1"/>
    </source>
</evidence>
<protein>
    <submittedName>
        <fullName evidence="2">Uncharacterized protein</fullName>
    </submittedName>
</protein>
<feature type="transmembrane region" description="Helical" evidence="1">
    <location>
        <begin position="43"/>
        <end position="64"/>
    </location>
</feature>
<proteinExistence type="predicted"/>
<organism evidence="2 3">
    <name type="scientific">Bradyrhizobium japonicum</name>
    <dbReference type="NCBI Taxonomy" id="375"/>
    <lineage>
        <taxon>Bacteria</taxon>
        <taxon>Pseudomonadati</taxon>
        <taxon>Pseudomonadota</taxon>
        <taxon>Alphaproteobacteria</taxon>
        <taxon>Hyphomicrobiales</taxon>
        <taxon>Nitrobacteraceae</taxon>
        <taxon>Bradyrhizobium</taxon>
    </lineage>
</organism>
<accession>A0A1L3FFU9</accession>
<keyword evidence="1" id="KW-0812">Transmembrane</keyword>
<keyword evidence="1" id="KW-0472">Membrane</keyword>
<dbReference type="OrthoDB" id="8250872at2"/>
<dbReference type="Proteomes" id="UP000181962">
    <property type="component" value="Chromosome"/>
</dbReference>
<keyword evidence="1" id="KW-1133">Transmembrane helix</keyword>
<evidence type="ECO:0000256" key="1">
    <source>
        <dbReference type="SAM" id="Phobius"/>
    </source>
</evidence>